<feature type="binding site" evidence="9">
    <location>
        <position position="228"/>
    </location>
    <ligand>
        <name>5-aminolevulinate</name>
        <dbReference type="ChEBI" id="CHEBI:356416"/>
        <label>1</label>
    </ligand>
</feature>
<dbReference type="GO" id="GO:0005829">
    <property type="term" value="C:cytosol"/>
    <property type="evidence" value="ECO:0007669"/>
    <property type="project" value="TreeGrafter"/>
</dbReference>
<dbReference type="PANTHER" id="PTHR11458:SF0">
    <property type="entry name" value="DELTA-AMINOLEVULINIC ACID DEHYDRATASE"/>
    <property type="match status" value="1"/>
</dbReference>
<dbReference type="SUPFAM" id="SSF51569">
    <property type="entry name" value="Aldolase"/>
    <property type="match status" value="1"/>
</dbReference>
<comment type="catalytic activity">
    <reaction evidence="7 10">
        <text>2 5-aminolevulinate = porphobilinogen + 2 H2O + H(+)</text>
        <dbReference type="Rhea" id="RHEA:24064"/>
        <dbReference type="ChEBI" id="CHEBI:15377"/>
        <dbReference type="ChEBI" id="CHEBI:15378"/>
        <dbReference type="ChEBI" id="CHEBI:58126"/>
        <dbReference type="ChEBI" id="CHEBI:356416"/>
        <dbReference type="EC" id="4.2.1.24"/>
    </reaction>
</comment>
<dbReference type="Gene3D" id="3.20.20.70">
    <property type="entry name" value="Aldolase class I"/>
    <property type="match status" value="1"/>
</dbReference>
<dbReference type="InterPro" id="IPR001731">
    <property type="entry name" value="ALAD"/>
</dbReference>
<organism evidence="12 13">
    <name type="scientific">Euplotes crassus</name>
    <dbReference type="NCBI Taxonomy" id="5936"/>
    <lineage>
        <taxon>Eukaryota</taxon>
        <taxon>Sar</taxon>
        <taxon>Alveolata</taxon>
        <taxon>Ciliophora</taxon>
        <taxon>Intramacronucleata</taxon>
        <taxon>Spirotrichea</taxon>
        <taxon>Hypotrichia</taxon>
        <taxon>Euplotida</taxon>
        <taxon>Euplotidae</taxon>
        <taxon>Moneuplotes</taxon>
    </lineage>
</organism>
<dbReference type="Pfam" id="PF00490">
    <property type="entry name" value="ALAD"/>
    <property type="match status" value="1"/>
</dbReference>
<evidence type="ECO:0000256" key="6">
    <source>
        <dbReference type="ARBA" id="ARBA00025628"/>
    </source>
</evidence>
<dbReference type="AlphaFoldDB" id="A0AAD1UP58"/>
<dbReference type="PROSITE" id="PS00169">
    <property type="entry name" value="D_ALA_DEHYDRATASE"/>
    <property type="match status" value="1"/>
</dbReference>
<dbReference type="GO" id="GO:0004655">
    <property type="term" value="F:porphobilinogen synthase activity"/>
    <property type="evidence" value="ECO:0007669"/>
    <property type="project" value="UniProtKB-EC"/>
</dbReference>
<keyword evidence="13" id="KW-1185">Reference proteome</keyword>
<evidence type="ECO:0000256" key="5">
    <source>
        <dbReference type="ARBA" id="ARBA00023244"/>
    </source>
</evidence>
<evidence type="ECO:0000313" key="13">
    <source>
        <dbReference type="Proteomes" id="UP001295684"/>
    </source>
</evidence>
<evidence type="ECO:0000256" key="2">
    <source>
        <dbReference type="ARBA" id="ARBA00008055"/>
    </source>
</evidence>
<protein>
    <recommendedName>
        <fullName evidence="10">Delta-aminolevulinic acid dehydratase</fullName>
        <ecNumber evidence="10">4.2.1.24</ecNumber>
    </recommendedName>
</protein>
<dbReference type="GO" id="GO:0008270">
    <property type="term" value="F:zinc ion binding"/>
    <property type="evidence" value="ECO:0007669"/>
    <property type="project" value="TreeGrafter"/>
</dbReference>
<evidence type="ECO:0000256" key="4">
    <source>
        <dbReference type="ARBA" id="ARBA00023239"/>
    </source>
</evidence>
<keyword evidence="5 10" id="KW-0627">Porphyrin biosynthesis</keyword>
<sequence length="335" mass="38150">MEPDKRDSLIPQESKNYLHTSMVHPLLREWNSVDMFKKSDLIWPIFIHADDENRKQEITLLPENYRIHYDDIVDVLKPLYEKGLRSVMLFAYIPETEKDERGSKALEGPVNKACINIKKELPDLLINCDLCLCPYTSHGHCGVFLENGELDNDETLKILGDIALNLIRDGADIIAPSDCMDCRIGYLKNLFRANKLKTPVMSYGSKFSSGMYGPFRHACGSAPSFGDRKKYQLPLGSKDLALRALERDVEEGADIIMVKPGIFYIDIINEASHRDFKRPICAYQTSGEYAMLYYSAEKGVFDLDAILIENLTAYRRAGCDIILSYFTPRLLDLID</sequence>
<evidence type="ECO:0000256" key="3">
    <source>
        <dbReference type="ARBA" id="ARBA00023133"/>
    </source>
</evidence>
<keyword evidence="3" id="KW-0350">Heme biosynthesis</keyword>
<accession>A0AAD1UP58</accession>
<dbReference type="PANTHER" id="PTHR11458">
    <property type="entry name" value="DELTA-AMINOLEVULINIC ACID DEHYDRATASE"/>
    <property type="match status" value="1"/>
</dbReference>
<reference evidence="12" key="1">
    <citation type="submission" date="2023-07" db="EMBL/GenBank/DDBJ databases">
        <authorList>
            <consortium name="AG Swart"/>
            <person name="Singh M."/>
            <person name="Singh A."/>
            <person name="Seah K."/>
            <person name="Emmerich C."/>
        </authorList>
    </citation>
    <scope>NUCLEOTIDE SEQUENCE</scope>
    <source>
        <strain evidence="12">DP1</strain>
    </source>
</reference>
<evidence type="ECO:0000256" key="10">
    <source>
        <dbReference type="RuleBase" id="RU000515"/>
    </source>
</evidence>
<name>A0AAD1UP58_EUPCR</name>
<dbReference type="GO" id="GO:0006783">
    <property type="term" value="P:heme biosynthetic process"/>
    <property type="evidence" value="ECO:0007669"/>
    <property type="project" value="UniProtKB-KW"/>
</dbReference>
<comment type="function">
    <text evidence="6">Catalyzes an early step in the biosynthesis of tetrapyrroles. Binds two molecules of 5-aminolevulinate per subunit, each at a distinct site, and catalyzes their condensation to form porphobilinogen.</text>
</comment>
<dbReference type="PIRSF" id="PIRSF001415">
    <property type="entry name" value="Porphbilin_synth"/>
    <property type="match status" value="1"/>
</dbReference>
<dbReference type="EMBL" id="CAMPGE010013780">
    <property type="protein sequence ID" value="CAI2372494.1"/>
    <property type="molecule type" value="Genomic_DNA"/>
</dbReference>
<keyword evidence="4 10" id="KW-0456">Lyase</keyword>
<feature type="binding site" evidence="9">
    <location>
        <position position="216"/>
    </location>
    <ligand>
        <name>5-aminolevulinate</name>
        <dbReference type="ChEBI" id="CHEBI:356416"/>
        <label>1</label>
    </ligand>
</feature>
<evidence type="ECO:0000256" key="9">
    <source>
        <dbReference type="PIRSR" id="PIRSR001415-2"/>
    </source>
</evidence>
<comment type="subunit">
    <text evidence="10">Homooctamer.</text>
</comment>
<proteinExistence type="inferred from homology"/>
<comment type="similarity">
    <text evidence="2 11">Belongs to the ALAD family.</text>
</comment>
<dbReference type="Proteomes" id="UP001295684">
    <property type="component" value="Unassembled WGS sequence"/>
</dbReference>
<dbReference type="InterPro" id="IPR030656">
    <property type="entry name" value="ALAD_AS"/>
</dbReference>
<evidence type="ECO:0000256" key="7">
    <source>
        <dbReference type="ARBA" id="ARBA00047651"/>
    </source>
</evidence>
<gene>
    <name evidence="12" type="ORF">ECRASSUSDP1_LOCUS13825</name>
</gene>
<dbReference type="InterPro" id="IPR013785">
    <property type="entry name" value="Aldolase_TIM"/>
</dbReference>
<comment type="pathway">
    <text evidence="1">Porphyrin-containing compound metabolism; protoporphyrin-IX biosynthesis; coproporphyrinogen-III from 5-aminolevulinate: step 1/4.</text>
</comment>
<feature type="binding site" evidence="9">
    <location>
        <position position="325"/>
    </location>
    <ligand>
        <name>5-aminolevulinate</name>
        <dbReference type="ChEBI" id="CHEBI:356416"/>
        <label>2</label>
    </ligand>
</feature>
<evidence type="ECO:0000256" key="8">
    <source>
        <dbReference type="PIRSR" id="PIRSR001415-1"/>
    </source>
</evidence>
<dbReference type="PRINTS" id="PR00144">
    <property type="entry name" value="DALDHYDRTASE"/>
</dbReference>
<evidence type="ECO:0000313" key="12">
    <source>
        <dbReference type="EMBL" id="CAI2372494.1"/>
    </source>
</evidence>
<feature type="active site" description="Schiff-base intermediate with substrate" evidence="8">
    <location>
        <position position="206"/>
    </location>
</feature>
<dbReference type="EC" id="4.2.1.24" evidence="10"/>
<comment type="caution">
    <text evidence="12">The sequence shown here is derived from an EMBL/GenBank/DDBJ whole genome shotgun (WGS) entry which is preliminary data.</text>
</comment>
<evidence type="ECO:0000256" key="11">
    <source>
        <dbReference type="RuleBase" id="RU004161"/>
    </source>
</evidence>
<dbReference type="NCBIfam" id="NF006762">
    <property type="entry name" value="PRK09283.1"/>
    <property type="match status" value="1"/>
</dbReference>
<dbReference type="SMART" id="SM01004">
    <property type="entry name" value="ALAD"/>
    <property type="match status" value="1"/>
</dbReference>
<feature type="active site" description="Schiff-base intermediate with substrate" evidence="8">
    <location>
        <position position="259"/>
    </location>
</feature>
<feature type="binding site" evidence="9">
    <location>
        <position position="286"/>
    </location>
    <ligand>
        <name>5-aminolevulinate</name>
        <dbReference type="ChEBI" id="CHEBI:356416"/>
        <label>2</label>
    </ligand>
</feature>
<evidence type="ECO:0000256" key="1">
    <source>
        <dbReference type="ARBA" id="ARBA00004694"/>
    </source>
</evidence>